<feature type="transmembrane region" description="Helical" evidence="1">
    <location>
        <begin position="106"/>
        <end position="128"/>
    </location>
</feature>
<organism evidence="2 3">
    <name type="scientific">Arthrobacter citreus</name>
    <dbReference type="NCBI Taxonomy" id="1670"/>
    <lineage>
        <taxon>Bacteria</taxon>
        <taxon>Bacillati</taxon>
        <taxon>Actinomycetota</taxon>
        <taxon>Actinomycetes</taxon>
        <taxon>Micrococcales</taxon>
        <taxon>Micrococcaceae</taxon>
        <taxon>Arthrobacter</taxon>
    </lineage>
</organism>
<evidence type="ECO:0000313" key="3">
    <source>
        <dbReference type="Proteomes" id="UP001448858"/>
    </source>
</evidence>
<keyword evidence="1" id="KW-0812">Transmembrane</keyword>
<feature type="transmembrane region" description="Helical" evidence="1">
    <location>
        <begin position="68"/>
        <end position="94"/>
    </location>
</feature>
<dbReference type="RefSeq" id="WP_342022994.1">
    <property type="nucleotide sequence ID" value="NZ_CP151657.1"/>
</dbReference>
<evidence type="ECO:0000256" key="1">
    <source>
        <dbReference type="SAM" id="Phobius"/>
    </source>
</evidence>
<proteinExistence type="predicted"/>
<accession>A0ABZ2ZTM7</accession>
<protein>
    <recommendedName>
        <fullName evidence="4">DUF1707 domain-containing protein</fullName>
    </recommendedName>
</protein>
<sequence>MAEQPHAEYFEDLRDALEFRGVPDEAVTQIVREVESHVTESGEDPAVAFGQPGEYADNFAPRSRLARFWALVISSVVLAGGGAYVLISGVFGLLSPSATLWGLPPWFRIVLGAAGIAAFFALLLVAGARSKRSASSWRIPAGEG</sequence>
<keyword evidence="1" id="KW-0472">Membrane</keyword>
<keyword evidence="1" id="KW-1133">Transmembrane helix</keyword>
<name>A0ABZ2ZTM7_9MICC</name>
<evidence type="ECO:0000313" key="2">
    <source>
        <dbReference type="EMBL" id="WZP15329.1"/>
    </source>
</evidence>
<gene>
    <name evidence="2" type="ORF">AAE021_14325</name>
</gene>
<dbReference type="EMBL" id="CP151657">
    <property type="protein sequence ID" value="WZP15329.1"/>
    <property type="molecule type" value="Genomic_DNA"/>
</dbReference>
<evidence type="ECO:0008006" key="4">
    <source>
        <dbReference type="Google" id="ProtNLM"/>
    </source>
</evidence>
<dbReference type="Proteomes" id="UP001448858">
    <property type="component" value="Chromosome"/>
</dbReference>
<reference evidence="2 3" key="1">
    <citation type="submission" date="2024-04" db="EMBL/GenBank/DDBJ databases">
        <title>Arthrobacter sp. from Plains bison fecal sample.</title>
        <authorList>
            <person name="Ruzzini A."/>
        </authorList>
    </citation>
    <scope>NUCLEOTIDE SEQUENCE [LARGE SCALE GENOMIC DNA]</scope>
    <source>
        <strain evidence="2 3">EINP1</strain>
    </source>
</reference>
<keyword evidence="3" id="KW-1185">Reference proteome</keyword>